<dbReference type="InterPro" id="IPR046887">
    <property type="entry name" value="RsmE_PUA-like"/>
</dbReference>
<proteinExistence type="inferred from homology"/>
<evidence type="ECO:0000256" key="6">
    <source>
        <dbReference type="ARBA" id="ARBA00022552"/>
    </source>
</evidence>
<evidence type="ECO:0000256" key="2">
    <source>
        <dbReference type="ARBA" id="ARBA00005528"/>
    </source>
</evidence>
<evidence type="ECO:0000313" key="16">
    <source>
        <dbReference type="Proteomes" id="UP000321440"/>
    </source>
</evidence>
<evidence type="ECO:0000256" key="11">
    <source>
        <dbReference type="ARBA" id="ARBA00047944"/>
    </source>
</evidence>
<dbReference type="SUPFAM" id="SSF75217">
    <property type="entry name" value="alpha/beta knot"/>
    <property type="match status" value="1"/>
</dbReference>
<dbReference type="Pfam" id="PF04452">
    <property type="entry name" value="Methyltrans_RNA"/>
    <property type="match status" value="1"/>
</dbReference>
<evidence type="ECO:0000256" key="10">
    <source>
        <dbReference type="ARBA" id="ARBA00025699"/>
    </source>
</evidence>
<dbReference type="InterPro" id="IPR015947">
    <property type="entry name" value="PUA-like_sf"/>
</dbReference>
<dbReference type="Gene3D" id="2.40.240.20">
    <property type="entry name" value="Hypothetical PUA domain-like, domain 1"/>
    <property type="match status" value="1"/>
</dbReference>
<evidence type="ECO:0000259" key="13">
    <source>
        <dbReference type="Pfam" id="PF04452"/>
    </source>
</evidence>
<keyword evidence="6 12" id="KW-0698">rRNA processing</keyword>
<feature type="domain" description="Ribosomal RNA small subunit methyltransferase E PUA-like" evidence="14">
    <location>
        <begin position="22"/>
        <end position="61"/>
    </location>
</feature>
<comment type="caution">
    <text evidence="15">The sequence shown here is derived from an EMBL/GenBank/DDBJ whole genome shotgun (WGS) entry which is preliminary data.</text>
</comment>
<dbReference type="InterPro" id="IPR006700">
    <property type="entry name" value="RsmE"/>
</dbReference>
<keyword evidence="16" id="KW-1185">Reference proteome</keyword>
<dbReference type="PANTHER" id="PTHR30027">
    <property type="entry name" value="RIBOSOMAL RNA SMALL SUBUNIT METHYLTRANSFERASE E"/>
    <property type="match status" value="1"/>
</dbReference>
<protein>
    <recommendedName>
        <fullName evidence="4 12">Ribosomal RNA small subunit methyltransferase E</fullName>
        <ecNumber evidence="3 12">2.1.1.193</ecNumber>
    </recommendedName>
</protein>
<dbReference type="InterPro" id="IPR046886">
    <property type="entry name" value="RsmE_MTase_dom"/>
</dbReference>
<evidence type="ECO:0000256" key="9">
    <source>
        <dbReference type="ARBA" id="ARBA00022691"/>
    </source>
</evidence>
<dbReference type="RefSeq" id="WP_146817361.1">
    <property type="nucleotide sequence ID" value="NZ_BJYA01000015.1"/>
</dbReference>
<dbReference type="EMBL" id="BJYA01000015">
    <property type="protein sequence ID" value="GEN46495.1"/>
    <property type="molecule type" value="Genomic_DNA"/>
</dbReference>
<evidence type="ECO:0000313" key="15">
    <source>
        <dbReference type="EMBL" id="GEN46495.1"/>
    </source>
</evidence>
<keyword evidence="7 12" id="KW-0489">Methyltransferase</keyword>
<dbReference type="GO" id="GO:0005737">
    <property type="term" value="C:cytoplasm"/>
    <property type="evidence" value="ECO:0007669"/>
    <property type="project" value="UniProtKB-SubCell"/>
</dbReference>
<dbReference type="Proteomes" id="UP000321440">
    <property type="component" value="Unassembled WGS sequence"/>
</dbReference>
<keyword evidence="9 12" id="KW-0949">S-adenosyl-L-methionine</keyword>
<evidence type="ECO:0000256" key="12">
    <source>
        <dbReference type="PIRNR" id="PIRNR015601"/>
    </source>
</evidence>
<dbReference type="SUPFAM" id="SSF88697">
    <property type="entry name" value="PUA domain-like"/>
    <property type="match status" value="1"/>
</dbReference>
<accession>A0A511W5Y2</accession>
<gene>
    <name evidence="15" type="primary">rsmE</name>
    <name evidence="15" type="ORF">AHA02nite_22710</name>
</gene>
<keyword evidence="8 12" id="KW-0808">Transferase</keyword>
<dbReference type="GO" id="GO:0070042">
    <property type="term" value="F:rRNA (uridine-N3-)-methyltransferase activity"/>
    <property type="evidence" value="ECO:0007669"/>
    <property type="project" value="TreeGrafter"/>
</dbReference>
<dbReference type="OrthoDB" id="9815641at2"/>
<comment type="catalytic activity">
    <reaction evidence="11 12">
        <text>uridine(1498) in 16S rRNA + S-adenosyl-L-methionine = N(3)-methyluridine(1498) in 16S rRNA + S-adenosyl-L-homocysteine + H(+)</text>
        <dbReference type="Rhea" id="RHEA:42920"/>
        <dbReference type="Rhea" id="RHEA-COMP:10283"/>
        <dbReference type="Rhea" id="RHEA-COMP:10284"/>
        <dbReference type="ChEBI" id="CHEBI:15378"/>
        <dbReference type="ChEBI" id="CHEBI:57856"/>
        <dbReference type="ChEBI" id="CHEBI:59789"/>
        <dbReference type="ChEBI" id="CHEBI:65315"/>
        <dbReference type="ChEBI" id="CHEBI:74502"/>
        <dbReference type="EC" id="2.1.1.193"/>
    </reaction>
</comment>
<reference evidence="15 16" key="1">
    <citation type="submission" date="2019-07" db="EMBL/GenBank/DDBJ databases">
        <title>Whole genome shotgun sequence of Alkalibacillus haloalkaliphilus NBRC 103110.</title>
        <authorList>
            <person name="Hosoyama A."/>
            <person name="Uohara A."/>
            <person name="Ohji S."/>
            <person name="Ichikawa N."/>
        </authorList>
    </citation>
    <scope>NUCLEOTIDE SEQUENCE [LARGE SCALE GENOMIC DNA]</scope>
    <source>
        <strain evidence="15 16">NBRC 103110</strain>
    </source>
</reference>
<feature type="domain" description="Ribosomal RNA small subunit methyltransferase E methyltransferase" evidence="13">
    <location>
        <begin position="76"/>
        <end position="247"/>
    </location>
</feature>
<comment type="similarity">
    <text evidence="2 12">Belongs to the RNA methyltransferase RsmE family.</text>
</comment>
<comment type="function">
    <text evidence="10 12">Specifically methylates the N3 position of the uracil ring of uridine 1498 (m3U1498) in 16S rRNA. Acts on the fully assembled 30S ribosomal subunit.</text>
</comment>
<keyword evidence="5 12" id="KW-0963">Cytoplasm</keyword>
<evidence type="ECO:0000256" key="4">
    <source>
        <dbReference type="ARBA" id="ARBA00013673"/>
    </source>
</evidence>
<evidence type="ECO:0000256" key="3">
    <source>
        <dbReference type="ARBA" id="ARBA00012328"/>
    </source>
</evidence>
<dbReference type="NCBIfam" id="NF008691">
    <property type="entry name" value="PRK11713.1-4"/>
    <property type="match status" value="1"/>
</dbReference>
<dbReference type="Pfam" id="PF20260">
    <property type="entry name" value="PUA_4"/>
    <property type="match status" value="1"/>
</dbReference>
<dbReference type="NCBIfam" id="TIGR00046">
    <property type="entry name" value="RsmE family RNA methyltransferase"/>
    <property type="match status" value="1"/>
</dbReference>
<dbReference type="GO" id="GO:0070475">
    <property type="term" value="P:rRNA base methylation"/>
    <property type="evidence" value="ECO:0007669"/>
    <property type="project" value="TreeGrafter"/>
</dbReference>
<dbReference type="InterPro" id="IPR029028">
    <property type="entry name" value="Alpha/beta_knot_MTases"/>
</dbReference>
<dbReference type="PIRSF" id="PIRSF015601">
    <property type="entry name" value="MTase_slr0722"/>
    <property type="match status" value="1"/>
</dbReference>
<dbReference type="InterPro" id="IPR029026">
    <property type="entry name" value="tRNA_m1G_MTases_N"/>
</dbReference>
<evidence type="ECO:0000256" key="7">
    <source>
        <dbReference type="ARBA" id="ARBA00022603"/>
    </source>
</evidence>
<comment type="subcellular location">
    <subcellularLocation>
        <location evidence="1 12">Cytoplasm</location>
    </subcellularLocation>
</comment>
<name>A0A511W5Y2_9BACI</name>
<dbReference type="AlphaFoldDB" id="A0A511W5Y2"/>
<dbReference type="Gene3D" id="3.40.1280.10">
    <property type="match status" value="1"/>
</dbReference>
<dbReference type="CDD" id="cd18084">
    <property type="entry name" value="RsmE-like"/>
    <property type="match status" value="1"/>
</dbReference>
<organism evidence="15 16">
    <name type="scientific">Alkalibacillus haloalkaliphilus</name>
    <dbReference type="NCBI Taxonomy" id="94136"/>
    <lineage>
        <taxon>Bacteria</taxon>
        <taxon>Bacillati</taxon>
        <taxon>Bacillota</taxon>
        <taxon>Bacilli</taxon>
        <taxon>Bacillales</taxon>
        <taxon>Bacillaceae</taxon>
        <taxon>Alkalibacillus</taxon>
    </lineage>
</organism>
<evidence type="ECO:0000256" key="8">
    <source>
        <dbReference type="ARBA" id="ARBA00022679"/>
    </source>
</evidence>
<evidence type="ECO:0000256" key="5">
    <source>
        <dbReference type="ARBA" id="ARBA00022490"/>
    </source>
</evidence>
<sequence>MQRYFISEDLWNLEDKEVLILDEDFHHVVNVMRKKSGSHFICCHPSEQSYLVEVAEINTDEQTVKCRIIEQLDENKELPVHVTLAQGLPKGDKLDLIVQKATELGIREFVPLKMDRSIVKWDDKKSKKKLQRLKKIAKEASEQSHRQSVPTITNLETVQSLLNRETFDKILIASEYEAKGENHATESFSELLAGIEANDRILVMIGPEGGISEAELQDSILKQAVPIRLGPRILRTETAPMYVLSILSFYLEEWR</sequence>
<dbReference type="EC" id="2.1.1.193" evidence="3 12"/>
<evidence type="ECO:0000256" key="1">
    <source>
        <dbReference type="ARBA" id="ARBA00004496"/>
    </source>
</evidence>
<evidence type="ECO:0000259" key="14">
    <source>
        <dbReference type="Pfam" id="PF20260"/>
    </source>
</evidence>
<dbReference type="PANTHER" id="PTHR30027:SF3">
    <property type="entry name" value="16S RRNA (URACIL(1498)-N(3))-METHYLTRANSFERASE"/>
    <property type="match status" value="1"/>
</dbReference>